<dbReference type="GO" id="GO:0005975">
    <property type="term" value="P:carbohydrate metabolic process"/>
    <property type="evidence" value="ECO:0007669"/>
    <property type="project" value="InterPro"/>
</dbReference>
<protein>
    <recommendedName>
        <fullName evidence="3">NodB homology domain-containing protein</fullName>
    </recommendedName>
</protein>
<dbReference type="Proteomes" id="UP000254771">
    <property type="component" value="Unassembled WGS sequence"/>
</dbReference>
<evidence type="ECO:0008006" key="3">
    <source>
        <dbReference type="Google" id="ProtNLM"/>
    </source>
</evidence>
<evidence type="ECO:0000313" key="1">
    <source>
        <dbReference type="EMBL" id="RDH83239.1"/>
    </source>
</evidence>
<dbReference type="InterPro" id="IPR011330">
    <property type="entry name" value="Glyco_hydro/deAcase_b/a-brl"/>
</dbReference>
<dbReference type="EMBL" id="QFXE01000020">
    <property type="protein sequence ID" value="RDH83239.1"/>
    <property type="molecule type" value="Genomic_DNA"/>
</dbReference>
<accession>A0A370DEA5</accession>
<evidence type="ECO:0000313" key="2">
    <source>
        <dbReference type="Proteomes" id="UP000254771"/>
    </source>
</evidence>
<dbReference type="SUPFAM" id="SSF88713">
    <property type="entry name" value="Glycoside hydrolase/deacetylase"/>
    <property type="match status" value="1"/>
</dbReference>
<dbReference type="AlphaFoldDB" id="A0A370DEA5"/>
<proteinExistence type="predicted"/>
<comment type="caution">
    <text evidence="1">The sequence shown here is derived from an EMBL/GenBank/DDBJ whole genome shotgun (WGS) entry which is preliminary data.</text>
</comment>
<gene>
    <name evidence="1" type="ORF">DIZ78_14660</name>
</gene>
<sequence>MNQPAQLILTVDYEVFGDGSGQPLPCVLASTERILAIAESRGVPLTLFVEALEFAAMEREPACQAQSAAVRLQLIEALARGHDLQLHLHPQWQGAKLDPAGNWQLDLSRWRIGDLPFHEVADLVERGRVWLEELVRQQRPDYCCIAFRAGGWCIQPSAPVLAALSDQDFLIDSTVAPGLRNTTAGEWSDFRDAPDLPFWNADHDLSIPVSHGVWEFPILTGRVARLDHLKALRKAGLAEGCQGSYRGPGGATARFFGRLSRLRQLGTVMLDFSTLPAPQLIEITRQWCEHFAGEPASLPLVAIGHSKNFTATSERALTEYLDWVNGQGIVGTTYPDALESIRSG</sequence>
<organism evidence="1 2">
    <name type="scientific">endosymbiont of Escarpia spicata</name>
    <dbReference type="NCBI Taxonomy" id="2200908"/>
    <lineage>
        <taxon>Bacteria</taxon>
        <taxon>Pseudomonadati</taxon>
        <taxon>Pseudomonadota</taxon>
        <taxon>Gammaproteobacteria</taxon>
        <taxon>sulfur-oxidizing symbionts</taxon>
    </lineage>
</organism>
<keyword evidence="2" id="KW-1185">Reference proteome</keyword>
<reference evidence="1 2" key="1">
    <citation type="journal article" date="2018" name="ISME J.">
        <title>Endosymbiont genomes yield clues of tubeworm success.</title>
        <authorList>
            <person name="Li Y."/>
            <person name="Liles M.R."/>
            <person name="Halanych K.M."/>
        </authorList>
    </citation>
    <scope>NUCLEOTIDE SEQUENCE [LARGE SCALE GENOMIC DNA]</scope>
    <source>
        <strain evidence="1">A1462</strain>
    </source>
</reference>
<dbReference type="Gene3D" id="3.20.20.370">
    <property type="entry name" value="Glycoside hydrolase/deacetylase"/>
    <property type="match status" value="1"/>
</dbReference>
<name>A0A370DEA5_9GAMM</name>